<dbReference type="GO" id="GO:0000049">
    <property type="term" value="F:tRNA binding"/>
    <property type="evidence" value="ECO:0007669"/>
    <property type="project" value="UniProtKB-KW"/>
</dbReference>
<dbReference type="Gene3D" id="3.40.50.620">
    <property type="entry name" value="HUPs"/>
    <property type="match status" value="1"/>
</dbReference>
<keyword evidence="7" id="KW-0819">tRNA processing</keyword>
<organism evidence="15">
    <name type="scientific">Culex pipiens</name>
    <name type="common">House mosquito</name>
    <dbReference type="NCBI Taxonomy" id="7175"/>
    <lineage>
        <taxon>Eukaryota</taxon>
        <taxon>Metazoa</taxon>
        <taxon>Ecdysozoa</taxon>
        <taxon>Arthropoda</taxon>
        <taxon>Hexapoda</taxon>
        <taxon>Insecta</taxon>
        <taxon>Pterygota</taxon>
        <taxon>Neoptera</taxon>
        <taxon>Endopterygota</taxon>
        <taxon>Diptera</taxon>
        <taxon>Nematocera</taxon>
        <taxon>Culicoidea</taxon>
        <taxon>Culicidae</taxon>
        <taxon>Culicinae</taxon>
        <taxon>Culicini</taxon>
        <taxon>Culex</taxon>
        <taxon>Culex</taxon>
    </lineage>
</organism>
<keyword evidence="11" id="KW-1015">Disulfide bond</keyword>
<comment type="function">
    <text evidence="1">Catalyzes the 2-thiolation of uridine at the wobble position (U34) of mitochondrial tRNA(Lys), tRNA(Glu) and tRNA(Gln). Required for the formation of 5-taurinomethyl-2-thiouridine (tm5s2U) of mitochondrial tRNA(Lys), tRNA(Glu), and tRNA(Gln) at the wobble position. ATP is required to activate the C2 atom of the wobble base.</text>
</comment>
<accession>A0A8D8B4L9</accession>
<dbReference type="CDD" id="cd01998">
    <property type="entry name" value="MnmA_TRMU-like"/>
    <property type="match status" value="1"/>
</dbReference>
<dbReference type="PANTHER" id="PTHR11933:SF5">
    <property type="entry name" value="MITOCHONDRIAL TRNA-SPECIFIC 2-THIOURIDYLASE 1"/>
    <property type="match status" value="1"/>
</dbReference>
<dbReference type="EC" id="2.8.1.14" evidence="4"/>
<keyword evidence="9" id="KW-0067">ATP-binding</keyword>
<dbReference type="NCBIfam" id="TIGR00420">
    <property type="entry name" value="trmU"/>
    <property type="match status" value="1"/>
</dbReference>
<evidence type="ECO:0000256" key="7">
    <source>
        <dbReference type="ARBA" id="ARBA00022694"/>
    </source>
</evidence>
<sequence>MFRRVVVGVSGGVDSAVTAYLLKRKGFDVRAAFMKNWDLIDENGYCSGEQDWLDAQKLCRQLDIPLEQVNFVKDYWLEVFGSFLKDYSAGITPNPDILCNRHIKFNLFYKHARERMGADAIATGHYCRSSFGPFLENYTEQDRVRLLTGVDEIKDQTFFLSQIGTDALRRTMFPIGGMMKREVKALAAEVGLEAFARKKESMGICFVGKRSFQDFIGEYIESKPGGFVDFETGRVVGEHKGLHHWTVGQKAKIGGCLKPYFVFRKDVERNVIYLVAGTDHPLLRTDMVFAEDPVWLNRPDDWVRGGVLRCQFRFQHTKPLVGCSVIETDSHKVFVKLDEPLRAITPGQYAVFYRNEECFGSARITKPGPSMVYSDR</sequence>
<dbReference type="Pfam" id="PF20258">
    <property type="entry name" value="tRNA_Me_trans_C"/>
    <property type="match status" value="1"/>
</dbReference>
<evidence type="ECO:0000256" key="5">
    <source>
        <dbReference type="ARBA" id="ARBA00022555"/>
    </source>
</evidence>
<dbReference type="GO" id="GO:0002143">
    <property type="term" value="P:tRNA wobble position uridine thiolation"/>
    <property type="evidence" value="ECO:0007669"/>
    <property type="project" value="TreeGrafter"/>
</dbReference>
<keyword evidence="10" id="KW-0694">RNA-binding</keyword>
<dbReference type="HAMAP" id="MF_00144">
    <property type="entry name" value="tRNA_thiouridyl_MnmA"/>
    <property type="match status" value="1"/>
</dbReference>
<dbReference type="FunFam" id="3.40.50.620:FF:000104">
    <property type="entry name" value="Mitochondrial tRNA-specific 2-thiouridylase 1"/>
    <property type="match status" value="1"/>
</dbReference>
<keyword evidence="6" id="KW-0808">Transferase</keyword>
<dbReference type="InterPro" id="IPR023382">
    <property type="entry name" value="MnmA-like_central_sf"/>
</dbReference>
<feature type="domain" description="tRNA-specific 2-thiouridylase MnmA-like C-terminal" evidence="13">
    <location>
        <begin position="288"/>
        <end position="364"/>
    </location>
</feature>
<dbReference type="InterPro" id="IPR014729">
    <property type="entry name" value="Rossmann-like_a/b/a_fold"/>
</dbReference>
<feature type="domain" description="tRNA-specific 2-thiouridylase MnmA-like central" evidence="14">
    <location>
        <begin position="213"/>
        <end position="274"/>
    </location>
</feature>
<evidence type="ECO:0000256" key="2">
    <source>
        <dbReference type="ARBA" id="ARBA00004173"/>
    </source>
</evidence>
<name>A0A8D8B4L9_CULPI</name>
<evidence type="ECO:0000256" key="12">
    <source>
        <dbReference type="ARBA" id="ARBA00049564"/>
    </source>
</evidence>
<dbReference type="Pfam" id="PF03054">
    <property type="entry name" value="tRNA_Me_trans"/>
    <property type="match status" value="1"/>
</dbReference>
<dbReference type="Gene3D" id="2.30.30.280">
    <property type="entry name" value="Adenine nucleotide alpha hydrolases-like domains"/>
    <property type="match status" value="1"/>
</dbReference>
<dbReference type="AlphaFoldDB" id="A0A8D8B4L9"/>
<dbReference type="PANTHER" id="PTHR11933">
    <property type="entry name" value="TRNA 5-METHYLAMINOMETHYL-2-THIOURIDYLATE -METHYLTRANSFERASE"/>
    <property type="match status" value="1"/>
</dbReference>
<reference evidence="15" key="1">
    <citation type="submission" date="2021-05" db="EMBL/GenBank/DDBJ databases">
        <authorList>
            <person name="Alioto T."/>
            <person name="Alioto T."/>
            <person name="Gomez Garrido J."/>
        </authorList>
    </citation>
    <scope>NUCLEOTIDE SEQUENCE</scope>
</reference>
<comment type="similarity">
    <text evidence="3">Belongs to the MnmA/TRMU family.</text>
</comment>
<evidence type="ECO:0000256" key="10">
    <source>
        <dbReference type="ARBA" id="ARBA00022884"/>
    </source>
</evidence>
<proteinExistence type="inferred from homology"/>
<evidence type="ECO:0000256" key="8">
    <source>
        <dbReference type="ARBA" id="ARBA00022741"/>
    </source>
</evidence>
<dbReference type="GO" id="GO:0005739">
    <property type="term" value="C:mitochondrion"/>
    <property type="evidence" value="ECO:0007669"/>
    <property type="project" value="UniProtKB-SubCell"/>
</dbReference>
<keyword evidence="5" id="KW-0820">tRNA-binding</keyword>
<comment type="subcellular location">
    <subcellularLocation>
        <location evidence="2">Mitochondrion</location>
    </subcellularLocation>
</comment>
<evidence type="ECO:0000259" key="13">
    <source>
        <dbReference type="Pfam" id="PF20258"/>
    </source>
</evidence>
<dbReference type="InterPro" id="IPR046884">
    <property type="entry name" value="MnmA-like_central"/>
</dbReference>
<dbReference type="Gene3D" id="2.40.30.10">
    <property type="entry name" value="Translation factors"/>
    <property type="match status" value="1"/>
</dbReference>
<evidence type="ECO:0000259" key="14">
    <source>
        <dbReference type="Pfam" id="PF20259"/>
    </source>
</evidence>
<dbReference type="GO" id="GO:0005524">
    <property type="term" value="F:ATP binding"/>
    <property type="evidence" value="ECO:0007669"/>
    <property type="project" value="UniProtKB-KW"/>
</dbReference>
<dbReference type="SUPFAM" id="SSF52402">
    <property type="entry name" value="Adenine nucleotide alpha hydrolases-like"/>
    <property type="match status" value="1"/>
</dbReference>
<dbReference type="InterPro" id="IPR046885">
    <property type="entry name" value="MnmA-like_C"/>
</dbReference>
<evidence type="ECO:0000256" key="6">
    <source>
        <dbReference type="ARBA" id="ARBA00022679"/>
    </source>
</evidence>
<evidence type="ECO:0000256" key="4">
    <source>
        <dbReference type="ARBA" id="ARBA00011953"/>
    </source>
</evidence>
<dbReference type="GO" id="GO:0061708">
    <property type="term" value="F:tRNA-5-taurinomethyluridine 2-sulfurtransferase"/>
    <property type="evidence" value="ECO:0007669"/>
    <property type="project" value="UniProtKB-EC"/>
</dbReference>
<evidence type="ECO:0000256" key="11">
    <source>
        <dbReference type="ARBA" id="ARBA00023157"/>
    </source>
</evidence>
<comment type="catalytic activity">
    <reaction evidence="12">
        <text>5-taurinomethyluridine(34) in tRNA + S-sulfanyl-L-cysteinyl-[protein] + AH2 + ATP = 5-taurinomethyl-2-thiouridine(34) in tRNA + L-cysteinyl-[protein] + A + AMP + diphosphate + H(+)</text>
        <dbReference type="Rhea" id="RHEA:47040"/>
        <dbReference type="Rhea" id="RHEA-COMP:10131"/>
        <dbReference type="Rhea" id="RHEA-COMP:11726"/>
        <dbReference type="Rhea" id="RHEA-COMP:11732"/>
        <dbReference type="Rhea" id="RHEA-COMP:11733"/>
        <dbReference type="ChEBI" id="CHEBI:13193"/>
        <dbReference type="ChEBI" id="CHEBI:15378"/>
        <dbReference type="ChEBI" id="CHEBI:17499"/>
        <dbReference type="ChEBI" id="CHEBI:29950"/>
        <dbReference type="ChEBI" id="CHEBI:30616"/>
        <dbReference type="ChEBI" id="CHEBI:33019"/>
        <dbReference type="ChEBI" id="CHEBI:61963"/>
        <dbReference type="ChEBI" id="CHEBI:87171"/>
        <dbReference type="ChEBI" id="CHEBI:87172"/>
        <dbReference type="ChEBI" id="CHEBI:456215"/>
        <dbReference type="EC" id="2.8.1.14"/>
    </reaction>
</comment>
<dbReference type="FunFam" id="2.30.30.280:FF:000001">
    <property type="entry name" value="tRNA-specific 2-thiouridylase MnmA"/>
    <property type="match status" value="1"/>
</dbReference>
<evidence type="ECO:0000313" key="15">
    <source>
        <dbReference type="EMBL" id="CAG6466447.1"/>
    </source>
</evidence>
<dbReference type="NCBIfam" id="NF001138">
    <property type="entry name" value="PRK00143.1"/>
    <property type="match status" value="1"/>
</dbReference>
<dbReference type="Pfam" id="PF20259">
    <property type="entry name" value="tRNA_Me_trans_M"/>
    <property type="match status" value="1"/>
</dbReference>
<dbReference type="InterPro" id="IPR004506">
    <property type="entry name" value="MnmA-like"/>
</dbReference>
<keyword evidence="8" id="KW-0547">Nucleotide-binding</keyword>
<protein>
    <recommendedName>
        <fullName evidence="4">tRNA-5-taurinomethyluridine 2-sulfurtransferase</fullName>
        <ecNumber evidence="4">2.8.1.14</ecNumber>
    </recommendedName>
</protein>
<evidence type="ECO:0000256" key="3">
    <source>
        <dbReference type="ARBA" id="ARBA00006191"/>
    </source>
</evidence>
<dbReference type="EMBL" id="HBUE01055938">
    <property type="protein sequence ID" value="CAG6466447.1"/>
    <property type="molecule type" value="Transcribed_RNA"/>
</dbReference>
<evidence type="ECO:0000256" key="9">
    <source>
        <dbReference type="ARBA" id="ARBA00022840"/>
    </source>
</evidence>
<evidence type="ECO:0000256" key="1">
    <source>
        <dbReference type="ARBA" id="ARBA00003986"/>
    </source>
</evidence>